<accession>A0A0A9ESL6</accession>
<evidence type="ECO:0000313" key="1">
    <source>
        <dbReference type="EMBL" id="JAD99017.1"/>
    </source>
</evidence>
<reference evidence="1" key="2">
    <citation type="journal article" date="2015" name="Data Brief">
        <title>Shoot transcriptome of the giant reed, Arundo donax.</title>
        <authorList>
            <person name="Barrero R.A."/>
            <person name="Guerrero F.D."/>
            <person name="Moolhuijzen P."/>
            <person name="Goolsby J.A."/>
            <person name="Tidwell J."/>
            <person name="Bellgard S.E."/>
            <person name="Bellgard M.I."/>
        </authorList>
    </citation>
    <scope>NUCLEOTIDE SEQUENCE</scope>
    <source>
        <tissue evidence="1">Shoot tissue taken approximately 20 cm above the soil surface</tissue>
    </source>
</reference>
<dbReference type="AlphaFoldDB" id="A0A0A9ESL6"/>
<sequence length="51" mass="5804">MHVFRVCLNFSSEFACSVEHRNLIVSLVCFSLFCVDTLKLVAVRYGCNFGQ</sequence>
<reference evidence="1" key="1">
    <citation type="submission" date="2014-09" db="EMBL/GenBank/DDBJ databases">
        <authorList>
            <person name="Magalhaes I.L.F."/>
            <person name="Oliveira U."/>
            <person name="Santos F.R."/>
            <person name="Vidigal T.H.D.A."/>
            <person name="Brescovit A.D."/>
            <person name="Santos A.J."/>
        </authorList>
    </citation>
    <scope>NUCLEOTIDE SEQUENCE</scope>
    <source>
        <tissue evidence="1">Shoot tissue taken approximately 20 cm above the soil surface</tissue>
    </source>
</reference>
<organism evidence="1">
    <name type="scientific">Arundo donax</name>
    <name type="common">Giant reed</name>
    <name type="synonym">Donax arundinaceus</name>
    <dbReference type="NCBI Taxonomy" id="35708"/>
    <lineage>
        <taxon>Eukaryota</taxon>
        <taxon>Viridiplantae</taxon>
        <taxon>Streptophyta</taxon>
        <taxon>Embryophyta</taxon>
        <taxon>Tracheophyta</taxon>
        <taxon>Spermatophyta</taxon>
        <taxon>Magnoliopsida</taxon>
        <taxon>Liliopsida</taxon>
        <taxon>Poales</taxon>
        <taxon>Poaceae</taxon>
        <taxon>PACMAD clade</taxon>
        <taxon>Arundinoideae</taxon>
        <taxon>Arundineae</taxon>
        <taxon>Arundo</taxon>
    </lineage>
</organism>
<name>A0A0A9ESL6_ARUDO</name>
<proteinExistence type="predicted"/>
<dbReference type="EMBL" id="GBRH01198878">
    <property type="protein sequence ID" value="JAD99017.1"/>
    <property type="molecule type" value="Transcribed_RNA"/>
</dbReference>
<protein>
    <submittedName>
        <fullName evidence="1">Uncharacterized protein</fullName>
    </submittedName>
</protein>